<gene>
    <name evidence="2" type="ORF">CC86DRAFT_12305</name>
</gene>
<organism evidence="2 3">
    <name type="scientific">Ophiobolus disseminans</name>
    <dbReference type="NCBI Taxonomy" id="1469910"/>
    <lineage>
        <taxon>Eukaryota</taxon>
        <taxon>Fungi</taxon>
        <taxon>Dikarya</taxon>
        <taxon>Ascomycota</taxon>
        <taxon>Pezizomycotina</taxon>
        <taxon>Dothideomycetes</taxon>
        <taxon>Pleosporomycetidae</taxon>
        <taxon>Pleosporales</taxon>
        <taxon>Pleosporineae</taxon>
        <taxon>Phaeosphaeriaceae</taxon>
        <taxon>Ophiobolus</taxon>
    </lineage>
</organism>
<feature type="region of interest" description="Disordered" evidence="1">
    <location>
        <begin position="25"/>
        <end position="57"/>
    </location>
</feature>
<feature type="compositionally biased region" description="Basic and acidic residues" evidence="1">
    <location>
        <begin position="213"/>
        <end position="225"/>
    </location>
</feature>
<evidence type="ECO:0000256" key="1">
    <source>
        <dbReference type="SAM" id="MobiDB-lite"/>
    </source>
</evidence>
<dbReference type="Proteomes" id="UP000799424">
    <property type="component" value="Unassembled WGS sequence"/>
</dbReference>
<protein>
    <submittedName>
        <fullName evidence="2">Uncharacterized protein</fullName>
    </submittedName>
</protein>
<feature type="compositionally biased region" description="Low complexity" evidence="1">
    <location>
        <begin position="32"/>
        <end position="54"/>
    </location>
</feature>
<dbReference type="EMBL" id="MU006216">
    <property type="protein sequence ID" value="KAF2833622.1"/>
    <property type="molecule type" value="Genomic_DNA"/>
</dbReference>
<reference evidence="2" key="1">
    <citation type="journal article" date="2020" name="Stud. Mycol.">
        <title>101 Dothideomycetes genomes: a test case for predicting lifestyles and emergence of pathogens.</title>
        <authorList>
            <person name="Haridas S."/>
            <person name="Albert R."/>
            <person name="Binder M."/>
            <person name="Bloem J."/>
            <person name="Labutti K."/>
            <person name="Salamov A."/>
            <person name="Andreopoulos B."/>
            <person name="Baker S."/>
            <person name="Barry K."/>
            <person name="Bills G."/>
            <person name="Bluhm B."/>
            <person name="Cannon C."/>
            <person name="Castanera R."/>
            <person name="Culley D."/>
            <person name="Daum C."/>
            <person name="Ezra D."/>
            <person name="Gonzalez J."/>
            <person name="Henrissat B."/>
            <person name="Kuo A."/>
            <person name="Liang C."/>
            <person name="Lipzen A."/>
            <person name="Lutzoni F."/>
            <person name="Magnuson J."/>
            <person name="Mondo S."/>
            <person name="Nolan M."/>
            <person name="Ohm R."/>
            <person name="Pangilinan J."/>
            <person name="Park H.-J."/>
            <person name="Ramirez L."/>
            <person name="Alfaro M."/>
            <person name="Sun H."/>
            <person name="Tritt A."/>
            <person name="Yoshinaga Y."/>
            <person name="Zwiers L.-H."/>
            <person name="Turgeon B."/>
            <person name="Goodwin S."/>
            <person name="Spatafora J."/>
            <person name="Crous P."/>
            <person name="Grigoriev I."/>
        </authorList>
    </citation>
    <scope>NUCLEOTIDE SEQUENCE</scope>
    <source>
        <strain evidence="2">CBS 113818</strain>
    </source>
</reference>
<dbReference type="AlphaFoldDB" id="A0A6A7AJZ7"/>
<proteinExistence type="predicted"/>
<evidence type="ECO:0000313" key="2">
    <source>
        <dbReference type="EMBL" id="KAF2833622.1"/>
    </source>
</evidence>
<dbReference type="OrthoDB" id="3801101at2759"/>
<sequence>MKTANGYAIYKHIYQTTQPSTWQSLVAKHSRTTNPTATTSPTRPRTPSSASSSSFDRARHATGKIARFILAVPSDPAYKTHSNRAPDINPRQFAAAMPWLNPMAVEAFAGADTWIPQNKRDKGKGREVARLGAEGVEEMDFAPATAAAAHVPPTSPERTLDAPPALPRESEVSGGSAWPESDSQGNWYDAGKARLRGGGLVRRRTGAKGKGKKVLELGAEKEGLM</sequence>
<name>A0A6A7AJZ7_9PLEO</name>
<accession>A0A6A7AJZ7</accession>
<keyword evidence="3" id="KW-1185">Reference proteome</keyword>
<evidence type="ECO:0000313" key="3">
    <source>
        <dbReference type="Proteomes" id="UP000799424"/>
    </source>
</evidence>
<feature type="compositionally biased region" description="Basic residues" evidence="1">
    <location>
        <begin position="201"/>
        <end position="212"/>
    </location>
</feature>
<feature type="region of interest" description="Disordered" evidence="1">
    <location>
        <begin position="147"/>
        <end position="225"/>
    </location>
</feature>